<dbReference type="InterPro" id="IPR006016">
    <property type="entry name" value="UspA"/>
</dbReference>
<evidence type="ECO:0000259" key="1">
    <source>
        <dbReference type="Pfam" id="PF00582"/>
    </source>
</evidence>
<dbReference type="KEGG" id="hwc:Hqrw_3258"/>
<dbReference type="CDD" id="cd00293">
    <property type="entry name" value="USP-like"/>
    <property type="match status" value="1"/>
</dbReference>
<dbReference type="GeneID" id="12448067"/>
<evidence type="ECO:0000313" key="2">
    <source>
        <dbReference type="EMBL" id="CCC41038.1"/>
    </source>
</evidence>
<dbReference type="InterPro" id="IPR014729">
    <property type="entry name" value="Rossmann-like_a/b/a_fold"/>
</dbReference>
<dbReference type="HOGENOM" id="CLU_049301_20_0_2"/>
<sequence length="135" mass="14505">MTIYVLATDHVDTSARLCDYLITRLEGSDTVHAVNSLHGSDKTESQEIRDGKEALSVIRSRLGGRVTVETHQLVKGNDPAVDILTHAADVDADELVIGVQKRTPTAKVVFGSTAQSILLQTDRPAAVVPLTDTES</sequence>
<name>G0LJV4_HALWC</name>
<dbReference type="Proteomes" id="UP000007954">
    <property type="component" value="Chromosome"/>
</dbReference>
<reference evidence="2 3" key="1">
    <citation type="journal article" date="2011" name="PLoS ONE">
        <title>Haloquadratum walsbyi: limited diversity in a global pond.</title>
        <authorList>
            <person name="Dyall-Smith M."/>
            <person name="Pfeiffer F."/>
            <person name="Klee K."/>
            <person name="Palm P."/>
            <person name="Gross K."/>
            <person name="Schuster S.C."/>
            <person name="Rampp M."/>
            <person name="Oesterhelt D."/>
        </authorList>
    </citation>
    <scope>NUCLEOTIDE SEQUENCE [LARGE SCALE GENOMIC DNA]</scope>
    <source>
        <strain evidence="3">DSM 16854 / JCM 12705 / C23</strain>
    </source>
</reference>
<dbReference type="RefSeq" id="WP_014556503.1">
    <property type="nucleotide sequence ID" value="NC_017459.1"/>
</dbReference>
<dbReference type="OrthoDB" id="281037at2157"/>
<dbReference type="AlphaFoldDB" id="G0LJV4"/>
<organism evidence="2 3">
    <name type="scientific">Haloquadratum walsbyi (strain DSM 16854 / JCM 12705 / C23)</name>
    <dbReference type="NCBI Taxonomy" id="768065"/>
    <lineage>
        <taxon>Archaea</taxon>
        <taxon>Methanobacteriati</taxon>
        <taxon>Methanobacteriota</taxon>
        <taxon>Stenosarchaea group</taxon>
        <taxon>Halobacteria</taxon>
        <taxon>Halobacteriales</taxon>
        <taxon>Haloferacaceae</taxon>
        <taxon>Haloquadratum</taxon>
    </lineage>
</organism>
<dbReference type="Pfam" id="PF00582">
    <property type="entry name" value="Usp"/>
    <property type="match status" value="1"/>
</dbReference>
<evidence type="ECO:0000313" key="3">
    <source>
        <dbReference type="Proteomes" id="UP000007954"/>
    </source>
</evidence>
<gene>
    <name evidence="2" type="ordered locus">Hqrw_3258</name>
</gene>
<accession>G0LJV4</accession>
<dbReference type="Gene3D" id="3.40.50.620">
    <property type="entry name" value="HUPs"/>
    <property type="match status" value="1"/>
</dbReference>
<dbReference type="SUPFAM" id="SSF52402">
    <property type="entry name" value="Adenine nucleotide alpha hydrolases-like"/>
    <property type="match status" value="1"/>
</dbReference>
<protein>
    <submittedName>
        <fullName evidence="2">UspA domain protein</fullName>
    </submittedName>
</protein>
<feature type="domain" description="UspA" evidence="1">
    <location>
        <begin position="6"/>
        <end position="129"/>
    </location>
</feature>
<dbReference type="EMBL" id="FR746099">
    <property type="protein sequence ID" value="CCC41038.1"/>
    <property type="molecule type" value="Genomic_DNA"/>
</dbReference>
<proteinExistence type="predicted"/>